<dbReference type="GO" id="GO:0005829">
    <property type="term" value="C:cytosol"/>
    <property type="evidence" value="ECO:0007669"/>
    <property type="project" value="TreeGrafter"/>
</dbReference>
<organism evidence="9 10">
    <name type="scientific">Oceanicola granulosus (strain ATCC BAA-861 / DSM 15982 / KCTC 12143 / HTCC2516)</name>
    <dbReference type="NCBI Taxonomy" id="314256"/>
    <lineage>
        <taxon>Bacteria</taxon>
        <taxon>Pseudomonadati</taxon>
        <taxon>Pseudomonadota</taxon>
        <taxon>Alphaproteobacteria</taxon>
        <taxon>Rhodobacterales</taxon>
        <taxon>Roseobacteraceae</taxon>
        <taxon>Oceanicola</taxon>
    </lineage>
</organism>
<dbReference type="PANTHER" id="PTHR43311:SF1">
    <property type="entry name" value="GLUTAMYL-Q TRNA(ASP) SYNTHETASE"/>
    <property type="match status" value="1"/>
</dbReference>
<dbReference type="HOGENOM" id="CLU_015768_0_3_5"/>
<evidence type="ECO:0000256" key="3">
    <source>
        <dbReference type="ARBA" id="ARBA00022741"/>
    </source>
</evidence>
<dbReference type="STRING" id="314256.OG2516_02763"/>
<keyword evidence="6 7" id="KW-0030">Aminoacyl-tRNA synthetase</keyword>
<evidence type="ECO:0000256" key="7">
    <source>
        <dbReference type="RuleBase" id="RU363037"/>
    </source>
</evidence>
<keyword evidence="1 7" id="KW-0436">Ligase</keyword>
<protein>
    <submittedName>
        <fullName evidence="9">Glutamyl-/ glutaminyl-tRNA synthetase</fullName>
    </submittedName>
</protein>
<keyword evidence="2" id="KW-0479">Metal-binding</keyword>
<comment type="caution">
    <text evidence="9">The sequence shown here is derived from an EMBL/GenBank/DDBJ whole genome shotgun (WGS) entry which is preliminary data.</text>
</comment>
<accession>Q2CCL1</accession>
<dbReference type="Pfam" id="PF00749">
    <property type="entry name" value="tRNA-synt_1c"/>
    <property type="match status" value="1"/>
</dbReference>
<dbReference type="InterPro" id="IPR000924">
    <property type="entry name" value="Glu/Gln-tRNA-synth"/>
</dbReference>
<dbReference type="EMBL" id="AAOT01000029">
    <property type="protein sequence ID" value="EAR50402.1"/>
    <property type="molecule type" value="Genomic_DNA"/>
</dbReference>
<dbReference type="GO" id="GO:0006424">
    <property type="term" value="P:glutamyl-tRNA aminoacylation"/>
    <property type="evidence" value="ECO:0007669"/>
    <property type="project" value="TreeGrafter"/>
</dbReference>
<keyword evidence="5 7" id="KW-0067">ATP-binding</keyword>
<evidence type="ECO:0000313" key="9">
    <source>
        <dbReference type="EMBL" id="EAR50402.1"/>
    </source>
</evidence>
<dbReference type="NCBIfam" id="NF004315">
    <property type="entry name" value="PRK05710.1-4"/>
    <property type="match status" value="1"/>
</dbReference>
<evidence type="ECO:0000313" key="10">
    <source>
        <dbReference type="Proteomes" id="UP000003635"/>
    </source>
</evidence>
<dbReference type="PRINTS" id="PR00987">
    <property type="entry name" value="TRNASYNTHGLU"/>
</dbReference>
<dbReference type="SUPFAM" id="SSF52374">
    <property type="entry name" value="Nucleotidylyl transferase"/>
    <property type="match status" value="1"/>
</dbReference>
<dbReference type="GO" id="GO:0005524">
    <property type="term" value="F:ATP binding"/>
    <property type="evidence" value="ECO:0007669"/>
    <property type="project" value="UniProtKB-KW"/>
</dbReference>
<dbReference type="PANTHER" id="PTHR43311">
    <property type="entry name" value="GLUTAMATE--TRNA LIGASE"/>
    <property type="match status" value="1"/>
</dbReference>
<dbReference type="Gene3D" id="3.40.50.620">
    <property type="entry name" value="HUPs"/>
    <property type="match status" value="1"/>
</dbReference>
<keyword evidence="7" id="KW-0648">Protein biosynthesis</keyword>
<dbReference type="InterPro" id="IPR001412">
    <property type="entry name" value="aa-tRNA-synth_I_CS"/>
</dbReference>
<evidence type="ECO:0000256" key="6">
    <source>
        <dbReference type="ARBA" id="ARBA00023146"/>
    </source>
</evidence>
<evidence type="ECO:0000256" key="1">
    <source>
        <dbReference type="ARBA" id="ARBA00022598"/>
    </source>
</evidence>
<name>Q2CCL1_OCEGH</name>
<dbReference type="AlphaFoldDB" id="Q2CCL1"/>
<evidence type="ECO:0000256" key="2">
    <source>
        <dbReference type="ARBA" id="ARBA00022723"/>
    </source>
</evidence>
<sequence>MITRFAPSPTGPLHLGHAFSALTGQARAQAAGGSFLLRIEDLDRARSRPEWEAQIFDDLHWLGCRWPTPVRRQSDHLADYEAALERLAARGLLYPCSCTRGDIRAALSAPQEGVPVGPDGIVYPGTCRGRPMTSRRPGDALRLDMARAAELVARLAFTETGPGHAGRHEVRTAELVESAGDIVLGRRDTGSVAYHLAVVHDDALQGVSEVVRGADLFEATPLQVLLQALLGLPTPTYHHHDLIRDAQGRRLAKRDDARAIATYRAEGMSPAEVRRMFGFD</sequence>
<evidence type="ECO:0000256" key="4">
    <source>
        <dbReference type="ARBA" id="ARBA00022833"/>
    </source>
</evidence>
<feature type="domain" description="Glutamyl/glutaminyl-tRNA synthetase class Ib catalytic" evidence="8">
    <location>
        <begin position="3"/>
        <end position="273"/>
    </location>
</feature>
<reference evidence="9 10" key="1">
    <citation type="journal article" date="2010" name="J. Bacteriol.">
        <title>Genome sequences of Oceanicola granulosus HTCC2516(T) and Oceanicola batsensis HTCC2597(TDelta).</title>
        <authorList>
            <person name="Thrash J.C."/>
            <person name="Cho J.C."/>
            <person name="Vergin K.L."/>
            <person name="Giovannoni S.J."/>
        </authorList>
    </citation>
    <scope>NUCLEOTIDE SEQUENCE [LARGE SCALE GENOMIC DNA]</scope>
    <source>
        <strain evidence="10">ATCC BAA-861 / DSM 15982 / KCTC 12143 / HTCC2516</strain>
    </source>
</reference>
<evidence type="ECO:0000256" key="5">
    <source>
        <dbReference type="ARBA" id="ARBA00022840"/>
    </source>
</evidence>
<dbReference type="InterPro" id="IPR049940">
    <property type="entry name" value="GluQ/Sye"/>
</dbReference>
<dbReference type="OrthoDB" id="9807503at2"/>
<keyword evidence="4" id="KW-0862">Zinc</keyword>
<evidence type="ECO:0000259" key="8">
    <source>
        <dbReference type="Pfam" id="PF00749"/>
    </source>
</evidence>
<gene>
    <name evidence="9" type="ORF">OG2516_02763</name>
</gene>
<proteinExistence type="inferred from homology"/>
<dbReference type="eggNOG" id="COG0008">
    <property type="taxonomic scope" value="Bacteria"/>
</dbReference>
<dbReference type="RefSeq" id="WP_007254082.1">
    <property type="nucleotide sequence ID" value="NZ_CH724107.1"/>
</dbReference>
<dbReference type="InterPro" id="IPR020058">
    <property type="entry name" value="Glu/Gln-tRNA-synth_Ib_cat-dom"/>
</dbReference>
<dbReference type="Proteomes" id="UP000003635">
    <property type="component" value="Unassembled WGS sequence"/>
</dbReference>
<keyword evidence="3 7" id="KW-0547">Nucleotide-binding</keyword>
<dbReference type="InterPro" id="IPR014729">
    <property type="entry name" value="Rossmann-like_a/b/a_fold"/>
</dbReference>
<keyword evidence="10" id="KW-1185">Reference proteome</keyword>
<comment type="similarity">
    <text evidence="7">Belongs to the class-I aminoacyl-tRNA synthetase family.</text>
</comment>
<dbReference type="PROSITE" id="PS00178">
    <property type="entry name" value="AA_TRNA_LIGASE_I"/>
    <property type="match status" value="1"/>
</dbReference>
<dbReference type="GO" id="GO:0004818">
    <property type="term" value="F:glutamate-tRNA ligase activity"/>
    <property type="evidence" value="ECO:0007669"/>
    <property type="project" value="TreeGrafter"/>
</dbReference>